<name>A0A843TFD7_COLES</name>
<protein>
    <recommendedName>
        <fullName evidence="7">2-methoxy-6-polyprenyl-1,4-benzoquinol methylase, mitochondrial</fullName>
    </recommendedName>
</protein>
<evidence type="ECO:0000313" key="6">
    <source>
        <dbReference type="Proteomes" id="UP000652761"/>
    </source>
</evidence>
<dbReference type="CDD" id="cd02440">
    <property type="entry name" value="AdoMet_MTases"/>
    <property type="match status" value="1"/>
</dbReference>
<dbReference type="InterPro" id="IPR023576">
    <property type="entry name" value="UbiE/COQ5_MeTrFase_CS"/>
</dbReference>
<proteinExistence type="predicted"/>
<dbReference type="GO" id="GO:0008425">
    <property type="term" value="F:2-methoxy-6-polyprenyl-1,4-benzoquinol methyltransferase activity"/>
    <property type="evidence" value="ECO:0007669"/>
    <property type="project" value="TreeGrafter"/>
</dbReference>
<keyword evidence="4" id="KW-1133">Transmembrane helix</keyword>
<keyword evidence="6" id="KW-1185">Reference proteome</keyword>
<evidence type="ECO:0000256" key="4">
    <source>
        <dbReference type="SAM" id="Phobius"/>
    </source>
</evidence>
<dbReference type="Proteomes" id="UP000652761">
    <property type="component" value="Unassembled WGS sequence"/>
</dbReference>
<dbReference type="OrthoDB" id="6329284at2759"/>
<comment type="caution">
    <text evidence="5">The sequence shown here is derived from an EMBL/GenBank/DDBJ whole genome shotgun (WGS) entry which is preliminary data.</text>
</comment>
<gene>
    <name evidence="5" type="ORF">Taro_001277</name>
</gene>
<evidence type="ECO:0000256" key="3">
    <source>
        <dbReference type="ARBA" id="ARBA00022691"/>
    </source>
</evidence>
<keyword evidence="3" id="KW-0949">S-adenosyl-L-methionine</keyword>
<dbReference type="PANTHER" id="PTHR43591">
    <property type="entry name" value="METHYLTRANSFERASE"/>
    <property type="match status" value="1"/>
</dbReference>
<dbReference type="GO" id="GO:0032259">
    <property type="term" value="P:methylation"/>
    <property type="evidence" value="ECO:0007669"/>
    <property type="project" value="UniProtKB-KW"/>
</dbReference>
<reference evidence="5" key="1">
    <citation type="submission" date="2017-07" db="EMBL/GenBank/DDBJ databases">
        <title>Taro Niue Genome Assembly and Annotation.</title>
        <authorList>
            <person name="Atibalentja N."/>
            <person name="Keating K."/>
            <person name="Fields C.J."/>
        </authorList>
    </citation>
    <scope>NUCLEOTIDE SEQUENCE</scope>
    <source>
        <strain evidence="5">Niue_2</strain>
        <tissue evidence="5">Leaf</tissue>
    </source>
</reference>
<accession>A0A843TFD7</accession>
<keyword evidence="4" id="KW-0472">Membrane</keyword>
<keyword evidence="2" id="KW-0808">Transferase</keyword>
<feature type="transmembrane region" description="Helical" evidence="4">
    <location>
        <begin position="426"/>
        <end position="445"/>
    </location>
</feature>
<dbReference type="GO" id="GO:0005739">
    <property type="term" value="C:mitochondrion"/>
    <property type="evidence" value="ECO:0007669"/>
    <property type="project" value="TreeGrafter"/>
</dbReference>
<evidence type="ECO:0008006" key="7">
    <source>
        <dbReference type="Google" id="ProtNLM"/>
    </source>
</evidence>
<dbReference type="PANTHER" id="PTHR43591:SF24">
    <property type="entry name" value="2-METHOXY-6-POLYPRENYL-1,4-BENZOQUINOL METHYLASE, MITOCHONDRIAL"/>
    <property type="match status" value="1"/>
</dbReference>
<organism evidence="5 6">
    <name type="scientific">Colocasia esculenta</name>
    <name type="common">Wild taro</name>
    <name type="synonym">Arum esculentum</name>
    <dbReference type="NCBI Taxonomy" id="4460"/>
    <lineage>
        <taxon>Eukaryota</taxon>
        <taxon>Viridiplantae</taxon>
        <taxon>Streptophyta</taxon>
        <taxon>Embryophyta</taxon>
        <taxon>Tracheophyta</taxon>
        <taxon>Spermatophyta</taxon>
        <taxon>Magnoliopsida</taxon>
        <taxon>Liliopsida</taxon>
        <taxon>Araceae</taxon>
        <taxon>Aroideae</taxon>
        <taxon>Colocasieae</taxon>
        <taxon>Colocasia</taxon>
    </lineage>
</organism>
<dbReference type="PROSITE" id="PS01184">
    <property type="entry name" value="UBIE_2"/>
    <property type="match status" value="1"/>
</dbReference>
<dbReference type="Pfam" id="PF01209">
    <property type="entry name" value="Ubie_methyltran"/>
    <property type="match status" value="1"/>
</dbReference>
<dbReference type="SUPFAM" id="SSF53335">
    <property type="entry name" value="S-adenosyl-L-methionine-dependent methyltransferases"/>
    <property type="match status" value="1"/>
</dbReference>
<dbReference type="AlphaFoldDB" id="A0A843TFD7"/>
<feature type="transmembrane region" description="Helical" evidence="4">
    <location>
        <begin position="367"/>
        <end position="388"/>
    </location>
</feature>
<dbReference type="Gene3D" id="3.40.50.150">
    <property type="entry name" value="Vaccinia Virus protein VP39"/>
    <property type="match status" value="1"/>
</dbReference>
<sequence>MLSELNRIRIRTRTRLSQVFEWGRSGFSPRLRISPGGFTARALFKSRYFSGFNAGPDPEFDALRGQILNVDHLPSLEQVYFKILKEERNKKIMASGYGSIGTRDVYESSAFVTTSSKPVNSGGGFGEDKSRGNHHCTHCGKDTHNVEHCWDLYLDKRPQKYRTNKGAPATKGDVAFRILDSINSVSRRALHDSIHEGVGETHIYVLDINPNMLNVGKKRAIERGLVEAHSLHFVEGDAEALSFGDSSMDGYTIAFGIRNVTHIEKVLKEAYRVLKKGGRFLCLELSHVDVPFFKQMSWDTGHYYLHRIFKLFDLNLHAEQVKPTNHETKALSRFVQRKVDGQLLQRGTISSCLLQLLMLIVAQGPRVVINVLFGFYHLAMLVFLRSLVAEVSAWVVRLCGLADWAQSAHRFFACERDRSMRRVRNVTALVVVFLLPLFGGLRLHGCRVSRIGQSADVDSGKATASYVAFMSRRRATSRS</sequence>
<evidence type="ECO:0000256" key="1">
    <source>
        <dbReference type="ARBA" id="ARBA00022603"/>
    </source>
</evidence>
<dbReference type="EMBL" id="NMUH01000026">
    <property type="protein sequence ID" value="MQL68966.1"/>
    <property type="molecule type" value="Genomic_DNA"/>
</dbReference>
<keyword evidence="1" id="KW-0489">Methyltransferase</keyword>
<dbReference type="InterPro" id="IPR029063">
    <property type="entry name" value="SAM-dependent_MTases_sf"/>
</dbReference>
<evidence type="ECO:0000256" key="2">
    <source>
        <dbReference type="ARBA" id="ARBA00022679"/>
    </source>
</evidence>
<keyword evidence="4" id="KW-0812">Transmembrane</keyword>
<evidence type="ECO:0000313" key="5">
    <source>
        <dbReference type="EMBL" id="MQL68966.1"/>
    </source>
</evidence>